<feature type="compositionally biased region" description="Polar residues" evidence="1">
    <location>
        <begin position="200"/>
        <end position="237"/>
    </location>
</feature>
<feature type="compositionally biased region" description="Basic and acidic residues" evidence="1">
    <location>
        <begin position="122"/>
        <end position="136"/>
    </location>
</feature>
<dbReference type="EMBL" id="JAKIXB020000043">
    <property type="protein sequence ID" value="KAL1592973.1"/>
    <property type="molecule type" value="Genomic_DNA"/>
</dbReference>
<feature type="compositionally biased region" description="Basic residues" evidence="1">
    <location>
        <begin position="247"/>
        <end position="256"/>
    </location>
</feature>
<evidence type="ECO:0000313" key="3">
    <source>
        <dbReference type="Proteomes" id="UP001521222"/>
    </source>
</evidence>
<keyword evidence="3" id="KW-1185">Reference proteome</keyword>
<sequence length="526" mass="57628">MFSKLSHADPHTLPPNPWAASPSPPPQIDGSIDLTSSDSPTAIYEDGLLPESTRSRLQRPKKPKQRKPSDATPVPNPAIYRGPSAMKKPGAGKGVVPMNTLNATSIADRHNPAYGKRTTYGKIDRNARSIGQERHSGQQAFLAQNPGHKTATSPSYSLSHGSPAKRRKTDHPTLARRSPNIVVELDNSDDDEIQQVPARQASTPGAQSVPSSKSPRSITSKISGNSSRPASQITSEFAKTDGLMQPKRAKPPRRQSSKIFSVHPGEARDDVPFYGAGGLPVVPFITDDGFQDRPTARRSILTDFEQGVSRESLPSEARHTDGSVRSTHFSKMQIKESTVESEERAARAAEAGSRASKNLREFQSADSEVKNDAIEGSEDELAPLSPNTSRTRGRKSSSKTPQTYKSAAVKRRSAAGQSYQLEYARSYEFDGTQTQLLLECTDNPKKFKITGQDTSGKIKLLKVLDLASVTKITSDNTHNMRLTGSSVDGNIYWCDLTFTKFPDYQIFLQTYVHPEVAEKSRFPRDK</sequence>
<feature type="compositionally biased region" description="Basic and acidic residues" evidence="1">
    <location>
        <begin position="333"/>
        <end position="347"/>
    </location>
</feature>
<feature type="compositionally biased region" description="Pro residues" evidence="1">
    <location>
        <begin position="12"/>
        <end position="27"/>
    </location>
</feature>
<evidence type="ECO:0000256" key="1">
    <source>
        <dbReference type="SAM" id="MobiDB-lite"/>
    </source>
</evidence>
<feature type="region of interest" description="Disordered" evidence="1">
    <location>
        <begin position="1"/>
        <end position="268"/>
    </location>
</feature>
<feature type="region of interest" description="Disordered" evidence="1">
    <location>
        <begin position="305"/>
        <end position="411"/>
    </location>
</feature>
<organism evidence="2 3">
    <name type="scientific">Nothophoma quercina</name>
    <dbReference type="NCBI Taxonomy" id="749835"/>
    <lineage>
        <taxon>Eukaryota</taxon>
        <taxon>Fungi</taxon>
        <taxon>Dikarya</taxon>
        <taxon>Ascomycota</taxon>
        <taxon>Pezizomycotina</taxon>
        <taxon>Dothideomycetes</taxon>
        <taxon>Pleosporomycetidae</taxon>
        <taxon>Pleosporales</taxon>
        <taxon>Pleosporineae</taxon>
        <taxon>Didymellaceae</taxon>
        <taxon>Nothophoma</taxon>
    </lineage>
</organism>
<feature type="compositionally biased region" description="Basic residues" evidence="1">
    <location>
        <begin position="56"/>
        <end position="66"/>
    </location>
</feature>
<proteinExistence type="predicted"/>
<name>A0ABR3QLE9_9PLEO</name>
<reference evidence="2 3" key="1">
    <citation type="submission" date="2024-02" db="EMBL/GenBank/DDBJ databases">
        <title>De novo assembly and annotation of 12 fungi associated with fruit tree decline syndrome in Ontario, Canada.</title>
        <authorList>
            <person name="Sulman M."/>
            <person name="Ellouze W."/>
            <person name="Ilyukhin E."/>
        </authorList>
    </citation>
    <scope>NUCLEOTIDE SEQUENCE [LARGE SCALE GENOMIC DNA]</scope>
    <source>
        <strain evidence="2 3">M97-236</strain>
    </source>
</reference>
<comment type="caution">
    <text evidence="2">The sequence shown here is derived from an EMBL/GenBank/DDBJ whole genome shotgun (WGS) entry which is preliminary data.</text>
</comment>
<dbReference type="Proteomes" id="UP001521222">
    <property type="component" value="Unassembled WGS sequence"/>
</dbReference>
<gene>
    <name evidence="2" type="ORF">SLS59_009442</name>
</gene>
<feature type="compositionally biased region" description="Polar residues" evidence="1">
    <location>
        <begin position="150"/>
        <end position="160"/>
    </location>
</feature>
<feature type="compositionally biased region" description="Basic and acidic residues" evidence="1">
    <location>
        <begin position="1"/>
        <end position="10"/>
    </location>
</feature>
<accession>A0ABR3QLE9</accession>
<evidence type="ECO:0000313" key="2">
    <source>
        <dbReference type="EMBL" id="KAL1592973.1"/>
    </source>
</evidence>
<protein>
    <submittedName>
        <fullName evidence="2">Uncharacterized protein</fullName>
    </submittedName>
</protein>